<keyword evidence="1" id="KW-0812">Transmembrane</keyword>
<keyword evidence="1" id="KW-1133">Transmembrane helix</keyword>
<keyword evidence="3" id="KW-1185">Reference proteome</keyword>
<name>A0A7Z7B184_9EURY</name>
<evidence type="ECO:0000313" key="3">
    <source>
        <dbReference type="Proteomes" id="UP000199259"/>
    </source>
</evidence>
<feature type="transmembrane region" description="Helical" evidence="1">
    <location>
        <begin position="130"/>
        <end position="148"/>
    </location>
</feature>
<dbReference type="EMBL" id="FNCA01000008">
    <property type="protein sequence ID" value="SDG16174.1"/>
    <property type="molecule type" value="Genomic_DNA"/>
</dbReference>
<feature type="transmembrane region" description="Helical" evidence="1">
    <location>
        <begin position="80"/>
        <end position="102"/>
    </location>
</feature>
<dbReference type="Proteomes" id="UP000199259">
    <property type="component" value="Unassembled WGS sequence"/>
</dbReference>
<comment type="caution">
    <text evidence="2">The sequence shown here is derived from an EMBL/GenBank/DDBJ whole genome shotgun (WGS) entry which is preliminary data.</text>
</comment>
<gene>
    <name evidence="2" type="ORF">SAMN04488589_2317</name>
</gene>
<organism evidence="2 3">
    <name type="scientific">Methanolobus vulcani</name>
    <dbReference type="NCBI Taxonomy" id="38026"/>
    <lineage>
        <taxon>Archaea</taxon>
        <taxon>Methanobacteriati</taxon>
        <taxon>Methanobacteriota</taxon>
        <taxon>Stenosarchaea group</taxon>
        <taxon>Methanomicrobia</taxon>
        <taxon>Methanosarcinales</taxon>
        <taxon>Methanosarcinaceae</taxon>
        <taxon>Methanolobus</taxon>
    </lineage>
</organism>
<accession>A0A7Z7B184</accession>
<protein>
    <submittedName>
        <fullName evidence="2">Uncharacterized protein</fullName>
    </submittedName>
</protein>
<keyword evidence="1" id="KW-0472">Membrane</keyword>
<feature type="transmembrane region" description="Helical" evidence="1">
    <location>
        <begin position="54"/>
        <end position="73"/>
    </location>
</feature>
<feature type="transmembrane region" description="Helical" evidence="1">
    <location>
        <begin position="7"/>
        <end position="27"/>
    </location>
</feature>
<sequence>MITTVNVYLIFAWIWAAMIATAFWEAYVEGRNAGNRGKIGWTIHFGKHVSLTAYHFYLFFVMWPLLLTLPLVVNGWDIHLFGMLVSAYFSGIVIEDFTWFLVNPVVSFSEWNPEFVDYYPWVKIGQTNLPVMYITYPIIALLAWWFLWA</sequence>
<evidence type="ECO:0000313" key="2">
    <source>
        <dbReference type="EMBL" id="SDG16174.1"/>
    </source>
</evidence>
<proteinExistence type="predicted"/>
<dbReference type="AlphaFoldDB" id="A0A7Z7B184"/>
<evidence type="ECO:0000256" key="1">
    <source>
        <dbReference type="SAM" id="Phobius"/>
    </source>
</evidence>
<reference evidence="2 3" key="1">
    <citation type="submission" date="2016-10" db="EMBL/GenBank/DDBJ databases">
        <authorList>
            <person name="Varghese N."/>
            <person name="Submissions S."/>
        </authorList>
    </citation>
    <scope>NUCLEOTIDE SEQUENCE [LARGE SCALE GENOMIC DNA]</scope>
    <source>
        <strain evidence="2 3">PL 12/M</strain>
    </source>
</reference>